<keyword evidence="8" id="KW-0675">Receptor</keyword>
<keyword evidence="13" id="KW-1185">Reference proteome</keyword>
<dbReference type="GO" id="GO:0015344">
    <property type="term" value="F:siderophore uptake transmembrane transporter activity"/>
    <property type="evidence" value="ECO:0007669"/>
    <property type="project" value="TreeGrafter"/>
</dbReference>
<dbReference type="HOGENOM" id="CLU_683062_0_0_10"/>
<sequence length="379" mass="42585">MSVSYNLKNQKFRLAYGESGRLPYPTDARTSYVMDGVSAYGPIVHPQYKGNPNIKPERMREIEFGSDWTIKNNHTLSLTLYAQYTTDAIIYEDLLSSDGWIGSMPNNVGKVRGYGLELNYNGTLWRQGDRHSLDVYANLNYQTNKVTNTGGRDITNYPNVIKEGYPVYAFYYHTVDGPSFNRDGSYNTKVGAIESSDYAYLGKPFPAVNGAFGFNLKLFKNFTLGTKWNYALGASIYNQSFYNVSGLGDNLKKRNDQLQALANATVGTPEYNQIADELAKSARFRANYIEKADFLRLSTLYLGYDLSTLARKWTQNVVNGMRFSFAIQNVFVITNYPGADPQVESNGGTRRQRGIGSLSRDITNAPHPRTYTATLSFTL</sequence>
<comment type="caution">
    <text evidence="12">The sequence shown here is derived from an EMBL/GenBank/DDBJ whole genome shotgun (WGS) entry which is preliminary data.</text>
</comment>
<dbReference type="Pfam" id="PF00593">
    <property type="entry name" value="TonB_dep_Rec_b-barrel"/>
    <property type="match status" value="1"/>
</dbReference>
<keyword evidence="2" id="KW-0813">Transport</keyword>
<feature type="domain" description="TonB-dependent receptor-like beta-barrel" evidence="11">
    <location>
        <begin position="4"/>
        <end position="238"/>
    </location>
</feature>
<dbReference type="RefSeq" id="WP_008821972.1">
    <property type="nucleotide sequence ID" value="NZ_JH376762.1"/>
</dbReference>
<dbReference type="InterPro" id="IPR000531">
    <property type="entry name" value="Beta-barrel_TonB"/>
</dbReference>
<dbReference type="GO" id="GO:0044718">
    <property type="term" value="P:siderophore transmembrane transport"/>
    <property type="evidence" value="ECO:0007669"/>
    <property type="project" value="TreeGrafter"/>
</dbReference>
<dbReference type="PANTHER" id="PTHR30069:SF29">
    <property type="entry name" value="HEMOGLOBIN AND HEMOGLOBIN-HAPTOGLOBIN-BINDING PROTEIN 1-RELATED"/>
    <property type="match status" value="1"/>
</dbReference>
<keyword evidence="9" id="KW-0998">Cell outer membrane</keyword>
<evidence type="ECO:0000256" key="8">
    <source>
        <dbReference type="ARBA" id="ARBA00023170"/>
    </source>
</evidence>
<gene>
    <name evidence="12" type="ORF">HMPREF9138_00043</name>
</gene>
<evidence type="ECO:0000256" key="6">
    <source>
        <dbReference type="ARBA" id="ARBA00023077"/>
    </source>
</evidence>
<evidence type="ECO:0000256" key="2">
    <source>
        <dbReference type="ARBA" id="ARBA00022448"/>
    </source>
</evidence>
<keyword evidence="7" id="KW-0472">Membrane</keyword>
<dbReference type="InterPro" id="IPR039426">
    <property type="entry name" value="TonB-dep_rcpt-like"/>
</dbReference>
<dbReference type="InterPro" id="IPR036942">
    <property type="entry name" value="Beta-barrel_TonB_sf"/>
</dbReference>
<protein>
    <recommendedName>
        <fullName evidence="11">TonB-dependent receptor-like beta-barrel domain-containing protein</fullName>
    </recommendedName>
</protein>
<proteinExistence type="predicted"/>
<reference evidence="12 13" key="1">
    <citation type="submission" date="2011-10" db="EMBL/GenBank/DDBJ databases">
        <title>The Genome Sequence of Prevotella histicola F0411.</title>
        <authorList>
            <consortium name="The Broad Institute Genome Sequencing Platform"/>
            <person name="Earl A."/>
            <person name="Ward D."/>
            <person name="Feldgarden M."/>
            <person name="Gevers D."/>
            <person name="Izard J."/>
            <person name="Ganesan A."/>
            <person name="Blanton J.M."/>
            <person name="Baranova O.V."/>
            <person name="Tanner A.C."/>
            <person name="Mathney J.M.J."/>
            <person name="Dewhirst F.E."/>
            <person name="Young S.K."/>
            <person name="Zeng Q."/>
            <person name="Gargeya S."/>
            <person name="Fitzgerald M."/>
            <person name="Haas B."/>
            <person name="Abouelleil A."/>
            <person name="Alvarado L."/>
            <person name="Arachchi H.M."/>
            <person name="Berlin A."/>
            <person name="Brown A."/>
            <person name="Chapman S.B."/>
            <person name="Chen Z."/>
            <person name="Dunbar C."/>
            <person name="Freedman E."/>
            <person name="Gearin G."/>
            <person name="Gellesch M."/>
            <person name="Goldberg J."/>
            <person name="Griggs A."/>
            <person name="Gujja S."/>
            <person name="Heiman D."/>
            <person name="Howarth C."/>
            <person name="Larson L."/>
            <person name="Lui A."/>
            <person name="MacDonald P.J.P."/>
            <person name="Montmayeur A."/>
            <person name="Murphy C."/>
            <person name="Neiman D."/>
            <person name="Pearson M."/>
            <person name="Priest M."/>
            <person name="Roberts A."/>
            <person name="Saif S."/>
            <person name="Shea T."/>
            <person name="Shenoy N."/>
            <person name="Sisk P."/>
            <person name="Stolte C."/>
            <person name="Sykes S."/>
            <person name="Wortman J."/>
            <person name="Nusbaum C."/>
            <person name="Birren B."/>
        </authorList>
    </citation>
    <scope>NUCLEOTIDE SEQUENCE [LARGE SCALE GENOMIC DNA]</scope>
    <source>
        <strain evidence="12 13">F0411</strain>
    </source>
</reference>
<dbReference type="GeneID" id="85230982"/>
<dbReference type="Gene3D" id="2.40.170.20">
    <property type="entry name" value="TonB-dependent receptor, beta-barrel domain"/>
    <property type="match status" value="1"/>
</dbReference>
<evidence type="ECO:0000256" key="4">
    <source>
        <dbReference type="ARBA" id="ARBA00022692"/>
    </source>
</evidence>
<evidence type="ECO:0000256" key="5">
    <source>
        <dbReference type="ARBA" id="ARBA00022729"/>
    </source>
</evidence>
<dbReference type="Proteomes" id="UP000004597">
    <property type="component" value="Unassembled WGS sequence"/>
</dbReference>
<keyword evidence="4" id="KW-0812">Transmembrane</keyword>
<comment type="subcellular location">
    <subcellularLocation>
        <location evidence="1">Cell outer membrane</location>
        <topology evidence="1">Multi-pass membrane protein</topology>
    </subcellularLocation>
</comment>
<dbReference type="SUPFAM" id="SSF56935">
    <property type="entry name" value="Porins"/>
    <property type="match status" value="1"/>
</dbReference>
<evidence type="ECO:0000313" key="13">
    <source>
        <dbReference type="Proteomes" id="UP000004597"/>
    </source>
</evidence>
<organism evidence="12 13">
    <name type="scientific">Prevotella histicola F0411</name>
    <dbReference type="NCBI Taxonomy" id="857291"/>
    <lineage>
        <taxon>Bacteria</taxon>
        <taxon>Pseudomonadati</taxon>
        <taxon>Bacteroidota</taxon>
        <taxon>Bacteroidia</taxon>
        <taxon>Bacteroidales</taxon>
        <taxon>Prevotellaceae</taxon>
        <taxon>Prevotella</taxon>
    </lineage>
</organism>
<evidence type="ECO:0000256" key="1">
    <source>
        <dbReference type="ARBA" id="ARBA00004571"/>
    </source>
</evidence>
<evidence type="ECO:0000256" key="10">
    <source>
        <dbReference type="SAM" id="MobiDB-lite"/>
    </source>
</evidence>
<evidence type="ECO:0000259" key="11">
    <source>
        <dbReference type="Pfam" id="PF00593"/>
    </source>
</evidence>
<keyword evidence="5" id="KW-0732">Signal</keyword>
<accession>G6AD66</accession>
<dbReference type="PATRIC" id="fig|857291.3.peg.41"/>
<feature type="region of interest" description="Disordered" evidence="10">
    <location>
        <begin position="341"/>
        <end position="361"/>
    </location>
</feature>
<dbReference type="STRING" id="857291.HMPREF9138_00043"/>
<keyword evidence="3" id="KW-1134">Transmembrane beta strand</keyword>
<evidence type="ECO:0000256" key="9">
    <source>
        <dbReference type="ARBA" id="ARBA00023237"/>
    </source>
</evidence>
<dbReference type="EMBL" id="AFXP01000001">
    <property type="protein sequence ID" value="EHG17590.1"/>
    <property type="molecule type" value="Genomic_DNA"/>
</dbReference>
<keyword evidence="6" id="KW-0798">TonB box</keyword>
<dbReference type="GO" id="GO:0009279">
    <property type="term" value="C:cell outer membrane"/>
    <property type="evidence" value="ECO:0007669"/>
    <property type="project" value="UniProtKB-SubCell"/>
</dbReference>
<evidence type="ECO:0000256" key="3">
    <source>
        <dbReference type="ARBA" id="ARBA00022452"/>
    </source>
</evidence>
<evidence type="ECO:0000256" key="7">
    <source>
        <dbReference type="ARBA" id="ARBA00023136"/>
    </source>
</evidence>
<name>G6AD66_9BACT</name>
<dbReference type="AlphaFoldDB" id="G6AD66"/>
<evidence type="ECO:0000313" key="12">
    <source>
        <dbReference type="EMBL" id="EHG17590.1"/>
    </source>
</evidence>
<dbReference type="PANTHER" id="PTHR30069">
    <property type="entry name" value="TONB-DEPENDENT OUTER MEMBRANE RECEPTOR"/>
    <property type="match status" value="1"/>
</dbReference>